<dbReference type="EMBL" id="BSUZ01000001">
    <property type="protein sequence ID" value="GMA86764.1"/>
    <property type="molecule type" value="Genomic_DNA"/>
</dbReference>
<name>A0ABQ6JI26_9ACTN</name>
<dbReference type="Gene3D" id="3.90.550.10">
    <property type="entry name" value="Spore Coat Polysaccharide Biosynthesis Protein SpsA, Chain A"/>
    <property type="match status" value="1"/>
</dbReference>
<sequence length="172" mass="18997">MLIPVEVLQRLGGFDPRFRFGGEEEDFCRRALTAGEHLLYTPESMLLHDFEPGLADTLRRSRAYGRGNARMFVKYPQPAADALPAARAGGRAARSGRAAAQPRGRRRGSRCARAAVLALGAQRPARPRPRAGSPTPTCRRPRRPSATWACCRSLPRARRLFAPSPLPEQVRT</sequence>
<dbReference type="PANTHER" id="PTHR43179:SF7">
    <property type="entry name" value="RHAMNOSYLTRANSFERASE WBBL"/>
    <property type="match status" value="1"/>
</dbReference>
<dbReference type="PANTHER" id="PTHR43179">
    <property type="entry name" value="RHAMNOSYLTRANSFERASE WBBL"/>
    <property type="match status" value="1"/>
</dbReference>
<evidence type="ECO:0000313" key="2">
    <source>
        <dbReference type="EMBL" id="GMA86764.1"/>
    </source>
</evidence>
<protein>
    <recommendedName>
        <fullName evidence="4">Glycosyltransferase 2-like domain-containing protein</fullName>
    </recommendedName>
</protein>
<evidence type="ECO:0000256" key="1">
    <source>
        <dbReference type="SAM" id="MobiDB-lite"/>
    </source>
</evidence>
<dbReference type="Proteomes" id="UP001157017">
    <property type="component" value="Unassembled WGS sequence"/>
</dbReference>
<feature type="region of interest" description="Disordered" evidence="1">
    <location>
        <begin position="87"/>
        <end position="146"/>
    </location>
</feature>
<dbReference type="InterPro" id="IPR029044">
    <property type="entry name" value="Nucleotide-diphossugar_trans"/>
</dbReference>
<accession>A0ABQ6JI26</accession>
<organism evidence="2 3">
    <name type="scientific">Angustibacter aerolatus</name>
    <dbReference type="NCBI Taxonomy" id="1162965"/>
    <lineage>
        <taxon>Bacteria</taxon>
        <taxon>Bacillati</taxon>
        <taxon>Actinomycetota</taxon>
        <taxon>Actinomycetes</taxon>
        <taxon>Kineosporiales</taxon>
        <taxon>Kineosporiaceae</taxon>
    </lineage>
</organism>
<feature type="compositionally biased region" description="Low complexity" evidence="1">
    <location>
        <begin position="87"/>
        <end position="102"/>
    </location>
</feature>
<evidence type="ECO:0008006" key="4">
    <source>
        <dbReference type="Google" id="ProtNLM"/>
    </source>
</evidence>
<dbReference type="SUPFAM" id="SSF53448">
    <property type="entry name" value="Nucleotide-diphospho-sugar transferases"/>
    <property type="match status" value="1"/>
</dbReference>
<proteinExistence type="predicted"/>
<gene>
    <name evidence="2" type="ORF">GCM10025868_20140</name>
</gene>
<reference evidence="3" key="1">
    <citation type="journal article" date="2019" name="Int. J. Syst. Evol. Microbiol.">
        <title>The Global Catalogue of Microorganisms (GCM) 10K type strain sequencing project: providing services to taxonomists for standard genome sequencing and annotation.</title>
        <authorList>
            <consortium name="The Broad Institute Genomics Platform"/>
            <consortium name="The Broad Institute Genome Sequencing Center for Infectious Disease"/>
            <person name="Wu L."/>
            <person name="Ma J."/>
        </authorList>
    </citation>
    <scope>NUCLEOTIDE SEQUENCE [LARGE SCALE GENOMIC DNA]</scope>
    <source>
        <strain evidence="3">NBRC 108730</strain>
    </source>
</reference>
<comment type="caution">
    <text evidence="2">The sequence shown here is derived from an EMBL/GenBank/DDBJ whole genome shotgun (WGS) entry which is preliminary data.</text>
</comment>
<evidence type="ECO:0000313" key="3">
    <source>
        <dbReference type="Proteomes" id="UP001157017"/>
    </source>
</evidence>
<keyword evidence="3" id="KW-1185">Reference proteome</keyword>
<feature type="compositionally biased region" description="Low complexity" evidence="1">
    <location>
        <begin position="111"/>
        <end position="138"/>
    </location>
</feature>